<dbReference type="GO" id="GO:0016874">
    <property type="term" value="F:ligase activity"/>
    <property type="evidence" value="ECO:0007669"/>
    <property type="project" value="UniProtKB-KW"/>
</dbReference>
<protein>
    <submittedName>
        <fullName evidence="1">Lipoate--protein ligase</fullName>
    </submittedName>
</protein>
<proteinExistence type="predicted"/>
<evidence type="ECO:0000313" key="1">
    <source>
        <dbReference type="EMBL" id="RCI69730.1"/>
    </source>
</evidence>
<dbReference type="EMBL" id="QORE01002780">
    <property type="protein sequence ID" value="RCI69730.1"/>
    <property type="molecule type" value="Genomic_DNA"/>
</dbReference>
<gene>
    <name evidence="1" type="ORF">DT376_38385</name>
</gene>
<keyword evidence="1" id="KW-0436">Ligase</keyword>
<comment type="caution">
    <text evidence="1">The sequence shown here is derived from an EMBL/GenBank/DDBJ whole genome shotgun (WGS) entry which is preliminary data.</text>
</comment>
<name>A0A367LXB4_PSEAI</name>
<feature type="non-terminal residue" evidence="1">
    <location>
        <position position="1"/>
    </location>
</feature>
<reference evidence="1 2" key="1">
    <citation type="submission" date="2018-07" db="EMBL/GenBank/DDBJ databases">
        <title>Mechanisms of high-level aminoglycoside resistance among Gram-negative pathogens in Brazil.</title>
        <authorList>
            <person name="Ballaben A.S."/>
            <person name="Darini A.L.C."/>
            <person name="Doi Y."/>
        </authorList>
    </citation>
    <scope>NUCLEOTIDE SEQUENCE [LARGE SCALE GENOMIC DNA]</scope>
    <source>
        <strain evidence="1 2">B2-305</strain>
    </source>
</reference>
<organism evidence="1 2">
    <name type="scientific">Pseudomonas aeruginosa</name>
    <dbReference type="NCBI Taxonomy" id="287"/>
    <lineage>
        <taxon>Bacteria</taxon>
        <taxon>Pseudomonadati</taxon>
        <taxon>Pseudomonadota</taxon>
        <taxon>Gammaproteobacteria</taxon>
        <taxon>Pseudomonadales</taxon>
        <taxon>Pseudomonadaceae</taxon>
        <taxon>Pseudomonas</taxon>
    </lineage>
</organism>
<dbReference type="Proteomes" id="UP000253594">
    <property type="component" value="Unassembled WGS sequence"/>
</dbReference>
<accession>A0A367LXB4</accession>
<sequence length="44" mass="5096">TFYLSFGSDPYCQADSNLGLSERWSDFRMADSLELERRFVAARS</sequence>
<evidence type="ECO:0000313" key="2">
    <source>
        <dbReference type="Proteomes" id="UP000253594"/>
    </source>
</evidence>
<dbReference type="AlphaFoldDB" id="A0A367LXB4"/>